<feature type="domain" description="HSA" evidence="20">
    <location>
        <begin position="317"/>
        <end position="389"/>
    </location>
</feature>
<feature type="compositionally biased region" description="Acidic residues" evidence="16">
    <location>
        <begin position="564"/>
        <end position="581"/>
    </location>
</feature>
<dbReference type="FunCoup" id="A0A6J2YG82">
    <property type="interactions" value="1963"/>
</dbReference>
<keyword evidence="5" id="KW-0597">Phosphoprotein</keyword>
<comment type="subcellular location">
    <subcellularLocation>
        <location evidence="1">Nucleus</location>
    </subcellularLocation>
</comment>
<feature type="region of interest" description="Disordered" evidence="16">
    <location>
        <begin position="116"/>
        <end position="147"/>
    </location>
</feature>
<dbReference type="PROSITE" id="PS51192">
    <property type="entry name" value="HELICASE_ATP_BIND_1"/>
    <property type="match status" value="1"/>
</dbReference>
<dbReference type="InterPro" id="IPR001650">
    <property type="entry name" value="Helicase_C-like"/>
</dbReference>
<dbReference type="InterPro" id="IPR014012">
    <property type="entry name" value="HSA_dom"/>
</dbReference>
<proteinExistence type="inferred from homology"/>
<dbReference type="SMART" id="SM00573">
    <property type="entry name" value="HSA"/>
    <property type="match status" value="1"/>
</dbReference>
<dbReference type="CDD" id="cd18793">
    <property type="entry name" value="SF2_C_SNF"/>
    <property type="match status" value="1"/>
</dbReference>
<feature type="region of interest" description="Disordered" evidence="16">
    <location>
        <begin position="2507"/>
        <end position="2529"/>
    </location>
</feature>
<dbReference type="Gene3D" id="1.10.10.60">
    <property type="entry name" value="Homeodomain-like"/>
    <property type="match status" value="1"/>
</dbReference>
<keyword evidence="14" id="KW-0539">Nucleus</keyword>
<feature type="coiled-coil region" evidence="15">
    <location>
        <begin position="1669"/>
        <end position="1726"/>
    </location>
</feature>
<dbReference type="GO" id="GO:0010468">
    <property type="term" value="P:regulation of gene expression"/>
    <property type="evidence" value="ECO:0007669"/>
    <property type="project" value="UniProtKB-ARBA"/>
</dbReference>
<dbReference type="GO" id="GO:0010557">
    <property type="term" value="P:positive regulation of macromolecule biosynthetic process"/>
    <property type="evidence" value="ECO:0007669"/>
    <property type="project" value="UniProtKB-ARBA"/>
</dbReference>
<sequence>MSDDTPGAGQGALPPRDSQSLRATAERPTTMRLTQVGGGQYVLATSQPHGTVPALAQISAGGSITSVQGGVTRIINISPSRGQQTSSSLRPSLTNQSIVNVLKSRGNSNVKLHLYQNNDSSSNTTQSVVSHPRGGIKRVSSTTPEKKDSFSVKYQRVMNHMIVRSKFVKEKYAEHLVESFYLGAGGNILDLYQYAKRPKTQAYLAYMKEHAIDPKDVSEELSSVTIPQTTPSTPSATEVTSLPGLLPNVNHHTPSTPTTTTTVVPSTPEPVTPVPAKSLSTSVNSQEQIVEKAKQEAYVVQRISDLQKDGLWSEKRLPKVQEMSRTKAHWDFLLEEMVWLAADFAQERKWKKAAAKKCARMVQKYFQDKALAAQKAEKAQEQHLRRIAAFCAKEIKVFWGNVEKLVEYKQNTILEEKRKKALDQQLSFIVDQTEKYSQLLAEGMNKSAVEVPSTNISPKSSSRHHSDDEFNPDAQSEEDDEETIEQEEAILETAEQTAEVEALQRESQLELDDLLEDDFLRNYLLNRDKIRLSESDESDDEKEDKKSKASVSKSVKEPVKSDSESEDENSESDDESGEEMETSMAENQSLKLLVDDSQKVEGEKTKTDEKDDLINDAAKIAESIQPKGNTLSSTTVSTNVPFLLKLPLREYQHIGLDWLVTMYERKLNGILADEMGLGKTIQTIALLAHLACEKSNWGPHLIVVPTSVMLNWEMECKKWCPAFKILTYYGTQKERKLKRTGWTKPNTFHICITSYKLVIQDHQSFRRKKWKYLILDEAQNIKNFKSQRWQLLLNFQTERRLLLTGTPLQNNLMELWSLMHFLMPNVFQSHREFKEWFSNPVTGMIEGNSEYNDSIIKRLHKVLRPFLLRRLKSEVEKQMPKKYEHVVMCRLSKRQRFLYDDYMSRAKTRETLASGNLLSVINVLMQLRKVCNHPNLFEVRPTISPFQCDNIKIHIPSIVYSALQYDVFKHVNLYGMNFLLIMLEMHLGAYQCYRMRQSAKRDLNSIKFVEHKPLCPPSKLSMKVKIRDKTEIKQEDKKEVPTKTTTVTTQPNMKMKLSGVQLVTQGIVKTIPLVNISQAGGQVQVGAPINVSSVLKPADKLSASFAQLVQTSTGKHLLLTSNPNITGNIPVTSTSAGGQKLTFLSKQPISASGNAKSITKAYVKFQLNSVTTGTTTSTSNSTASILAKVEDGLRPVSSNFLGQLYSKQNNLDVRWKKDEKRSGVADISRADYKRRMQLMRRVNERRCSALPLYGKDFQDVIKIFKPNKDAPWSGGYINCLNALFSKNVDETTSFLCDTLYSPERRIQQLKDICDRFIFYVPAVKAHETEIRVWHPPPSEYWMRKEEKQLIQRLFSKPATPLHHIASAMVTQFPDPRLIQYDCGKLQTLDKLLRHLKTENHRVLLFTQMTKMLDVLEAFLNFHGHIYLRLDGTTKVDQRQVLMERFNGDKRIFVFILSTRSGGVGVNLTGADTVIFYDSDWNPTMDAQAQDRCHRIGQTRDVHIYRLVSERTIEENILKKANQKRLLGDLAIEGGNFTTAYFKSTTIQDLFTIDNSVESAAQRMSEILDSRKEKVVVSEPATPQGDEKSAIGALENALAACEDDQDVQAARTAKAEAVADLAEFDENIPLDQEPEKEPEISKAEQEINNIIEKLSPIEKYAMKFIEQTESAWSAEQLAAAERQIEEQKREWEQNRMAAMREEEERRAKELEQESEIITYTREDATNQVWVSDNTMEQMPMWCPPTPPQQDTDVYMDQTMSFLYDNNVMSESQLPPIYVKRETKRRLDPSYGIDCRRPLKIPRKEEVSNAPKSLFHSPALMKMRRDLKLQKYQRGLIRPSLAIPGKSSSKSSEHSLYHNWTIHEDMALLKVIQTFQRLPLDLIVTMPGQTPNWDFVADYVNSVSVTYRSAKQCRQRYETHLIHIEEGKYAALDNAMRKKKKSGQLQKVSLPNKSRPSMRTLQLYNQDNNATFTQLLVDRYDILKSISNKRMPTTRTVVNNPLMNKTKSSHVLKECGIDLEHPISPVEVAARRAERIAKEKKTVTSEQMAKLQLMKLANQQNQASSSTASTSNQTSQSTSGVPVVAISTTQVVVSQSPVVVTTTAVAATTPGTSPSTLRTQKIIASPLQTSTVVSGLSPAQLQAATQRLIVTAGAAGQAKTVVGNAGVSGKQLSQAQLQLIRQASLKSHLRIANSLSQVGKTSTVTIGGQQAVVQFTQAQQPRAQFVRQGTVTVGGKAGVTRTVTDSEVAQLLKKQHQLQQQKLAAAGNAHAGNSSGGGTIHGLSPQVFAQAIQQASSSGTQVATLVKAVPSSSGTSQTVTIPVTGVTLTTPGAKTIAPPIKCTTPQFRQMQIQQQLLAQKRLAAGQKLSIAQVGGKSNVQTQLIVGSKPLSTAMTVQQFQQVIRAPLNVSQTPVVLAKGTPRVIPVNTGQGTKQTIQVVAATSQGLGAALRPQGATTIAGIKLQGATSTSQQALLSQVSAALSQSAARQNSPVRIQTASGQPIVAVTVQSPSQAGQSPSPNPDQVSRFLKK</sequence>
<dbReference type="Gene3D" id="3.40.50.300">
    <property type="entry name" value="P-loop containing nucleotide triphosphate hydrolases"/>
    <property type="match status" value="1"/>
</dbReference>
<evidence type="ECO:0000256" key="7">
    <source>
        <dbReference type="ARBA" id="ARBA00022801"/>
    </source>
</evidence>
<dbReference type="Pfam" id="PF00271">
    <property type="entry name" value="Helicase_C"/>
    <property type="match status" value="1"/>
</dbReference>
<evidence type="ECO:0000256" key="4">
    <source>
        <dbReference type="ARBA" id="ARBA00009687"/>
    </source>
</evidence>
<dbReference type="PANTHER" id="PTHR45685">
    <property type="entry name" value="HELICASE SRCAP-RELATED"/>
    <property type="match status" value="1"/>
</dbReference>
<feature type="region of interest" description="Disordered" evidence="16">
    <location>
        <begin position="2054"/>
        <end position="2075"/>
    </location>
</feature>
<dbReference type="RefSeq" id="XP_030761895.1">
    <property type="nucleotide sequence ID" value="XM_030906035.1"/>
</dbReference>
<comment type="similarity">
    <text evidence="3">Belongs to the SNF2/RAD54 helicase family. SWR1 subfamily.</text>
</comment>
<dbReference type="GO" id="GO:0006338">
    <property type="term" value="P:chromatin remodeling"/>
    <property type="evidence" value="ECO:0007669"/>
    <property type="project" value="TreeGrafter"/>
</dbReference>
<dbReference type="PROSITE" id="PS51194">
    <property type="entry name" value="HELICASE_CTER"/>
    <property type="match status" value="1"/>
</dbReference>
<evidence type="ECO:0000256" key="5">
    <source>
        <dbReference type="ARBA" id="ARBA00022553"/>
    </source>
</evidence>
<dbReference type="PANTHER" id="PTHR45685:SF1">
    <property type="entry name" value="HELICASE SRCAP"/>
    <property type="match status" value="1"/>
</dbReference>
<keyword evidence="10" id="KW-0156">Chromatin regulator</keyword>
<keyword evidence="11" id="KW-0805">Transcription regulation</keyword>
<feature type="domain" description="Helicase C-terminal" evidence="19">
    <location>
        <begin position="1387"/>
        <end position="1537"/>
    </location>
</feature>
<dbReference type="SMART" id="SM00487">
    <property type="entry name" value="DEXDc"/>
    <property type="match status" value="1"/>
</dbReference>
<dbReference type="SMART" id="SM00490">
    <property type="entry name" value="HELICc"/>
    <property type="match status" value="1"/>
</dbReference>
<dbReference type="GO" id="GO:0035267">
    <property type="term" value="C:NuA4 histone acetyltransferase complex"/>
    <property type="evidence" value="ECO:0007669"/>
    <property type="project" value="UniProtKB-ARBA"/>
</dbReference>
<keyword evidence="15" id="KW-0175">Coiled coil</keyword>
<reference evidence="22" key="1">
    <citation type="submission" date="2025-08" db="UniProtKB">
        <authorList>
            <consortium name="RefSeq"/>
        </authorList>
    </citation>
    <scope>IDENTIFICATION</scope>
    <source>
        <tissue evidence="22">Gonads</tissue>
    </source>
</reference>
<feature type="compositionally biased region" description="Acidic residues" evidence="16">
    <location>
        <begin position="469"/>
        <end position="485"/>
    </location>
</feature>
<dbReference type="CDD" id="cd18003">
    <property type="entry name" value="DEXQc_SRCAP"/>
    <property type="match status" value="1"/>
</dbReference>
<feature type="compositionally biased region" description="Low complexity" evidence="16">
    <location>
        <begin position="253"/>
        <end position="266"/>
    </location>
</feature>
<keyword evidence="9" id="KW-0067">ATP-binding</keyword>
<evidence type="ECO:0000313" key="21">
    <source>
        <dbReference type="Proteomes" id="UP000504635"/>
    </source>
</evidence>
<feature type="region of interest" description="Disordered" evidence="16">
    <location>
        <begin position="534"/>
        <end position="608"/>
    </location>
</feature>
<keyword evidence="8 22" id="KW-0347">Helicase</keyword>
<dbReference type="GO" id="GO:0042393">
    <property type="term" value="F:histone binding"/>
    <property type="evidence" value="ECO:0007669"/>
    <property type="project" value="TreeGrafter"/>
</dbReference>
<evidence type="ECO:0000256" key="10">
    <source>
        <dbReference type="ARBA" id="ARBA00022853"/>
    </source>
</evidence>
<evidence type="ECO:0000259" key="17">
    <source>
        <dbReference type="PROSITE" id="PS50090"/>
    </source>
</evidence>
<dbReference type="KEGG" id="soy:115886756"/>
<dbReference type="InterPro" id="IPR009057">
    <property type="entry name" value="Homeodomain-like_sf"/>
</dbReference>
<feature type="domain" description="Helicase ATP-binding" evidence="18">
    <location>
        <begin position="660"/>
        <end position="825"/>
    </location>
</feature>
<dbReference type="GO" id="GO:0140096">
    <property type="term" value="F:catalytic activity, acting on a protein"/>
    <property type="evidence" value="ECO:0007669"/>
    <property type="project" value="UniProtKB-ARBA"/>
</dbReference>
<keyword evidence="21" id="KW-1185">Reference proteome</keyword>
<name>A0A6J2YG82_SITOR</name>
<keyword evidence="7" id="KW-0378">Hydrolase</keyword>
<dbReference type="InterPro" id="IPR038718">
    <property type="entry name" value="SNF2-like_sf"/>
</dbReference>
<dbReference type="SUPFAM" id="SSF46689">
    <property type="entry name" value="Homeodomain-like"/>
    <property type="match status" value="1"/>
</dbReference>
<dbReference type="PROSITE" id="PS50090">
    <property type="entry name" value="MYB_LIKE"/>
    <property type="match status" value="1"/>
</dbReference>
<dbReference type="GO" id="GO:0016887">
    <property type="term" value="F:ATP hydrolysis activity"/>
    <property type="evidence" value="ECO:0007669"/>
    <property type="project" value="TreeGrafter"/>
</dbReference>
<feature type="region of interest" description="Disordered" evidence="16">
    <location>
        <begin position="449"/>
        <end position="485"/>
    </location>
</feature>
<keyword evidence="12" id="KW-0238">DNA-binding</keyword>
<keyword evidence="13" id="KW-0804">Transcription</keyword>
<dbReference type="InterPro" id="IPR000330">
    <property type="entry name" value="SNF2_N"/>
</dbReference>
<evidence type="ECO:0000256" key="1">
    <source>
        <dbReference type="ARBA" id="ARBA00004123"/>
    </source>
</evidence>
<feature type="compositionally biased region" description="Low complexity" evidence="16">
    <location>
        <begin position="2507"/>
        <end position="2516"/>
    </location>
</feature>
<dbReference type="PROSITE" id="PS51204">
    <property type="entry name" value="HSA"/>
    <property type="match status" value="1"/>
</dbReference>
<dbReference type="Gene3D" id="3.40.50.10810">
    <property type="entry name" value="Tandem AAA-ATPase domain"/>
    <property type="match status" value="1"/>
</dbReference>
<comment type="similarity">
    <text evidence="4">Belongs to the SNF2/RAD54 helicase family. ISWI subfamily.</text>
</comment>
<feature type="compositionally biased region" description="Basic and acidic residues" evidence="16">
    <location>
        <begin position="554"/>
        <end position="563"/>
    </location>
</feature>
<evidence type="ECO:0000256" key="16">
    <source>
        <dbReference type="SAM" id="MobiDB-lite"/>
    </source>
</evidence>
<evidence type="ECO:0000256" key="9">
    <source>
        <dbReference type="ARBA" id="ARBA00022840"/>
    </source>
</evidence>
<dbReference type="Pfam" id="PF07529">
    <property type="entry name" value="HSA"/>
    <property type="match status" value="1"/>
</dbReference>
<evidence type="ECO:0000313" key="22">
    <source>
        <dbReference type="RefSeq" id="XP_030761895.1"/>
    </source>
</evidence>
<evidence type="ECO:0000256" key="2">
    <source>
        <dbReference type="ARBA" id="ARBA00008913"/>
    </source>
</evidence>
<dbReference type="OrthoDB" id="372624at2759"/>
<dbReference type="GO" id="GO:0004386">
    <property type="term" value="F:helicase activity"/>
    <property type="evidence" value="ECO:0007669"/>
    <property type="project" value="UniProtKB-KW"/>
</dbReference>
<evidence type="ECO:0000259" key="18">
    <source>
        <dbReference type="PROSITE" id="PS51192"/>
    </source>
</evidence>
<feature type="compositionally biased region" description="Low complexity" evidence="16">
    <location>
        <begin position="116"/>
        <end position="130"/>
    </location>
</feature>
<organism evidence="21 22">
    <name type="scientific">Sitophilus oryzae</name>
    <name type="common">Rice weevil</name>
    <name type="synonym">Curculio oryzae</name>
    <dbReference type="NCBI Taxonomy" id="7048"/>
    <lineage>
        <taxon>Eukaryota</taxon>
        <taxon>Metazoa</taxon>
        <taxon>Ecdysozoa</taxon>
        <taxon>Arthropoda</taxon>
        <taxon>Hexapoda</taxon>
        <taxon>Insecta</taxon>
        <taxon>Pterygota</taxon>
        <taxon>Neoptera</taxon>
        <taxon>Endopterygota</taxon>
        <taxon>Coleoptera</taxon>
        <taxon>Polyphaga</taxon>
        <taxon>Cucujiformia</taxon>
        <taxon>Curculionidae</taxon>
        <taxon>Dryophthorinae</taxon>
        <taxon>Sitophilus</taxon>
    </lineage>
</organism>
<evidence type="ECO:0000256" key="11">
    <source>
        <dbReference type="ARBA" id="ARBA00023015"/>
    </source>
</evidence>
<dbReference type="InterPro" id="IPR027417">
    <property type="entry name" value="P-loop_NTPase"/>
</dbReference>
<feature type="region of interest" description="Disordered" evidence="16">
    <location>
        <begin position="246"/>
        <end position="280"/>
    </location>
</feature>
<dbReference type="GeneID" id="115886756"/>
<dbReference type="SUPFAM" id="SSF52540">
    <property type="entry name" value="P-loop containing nucleoside triphosphate hydrolases"/>
    <property type="match status" value="2"/>
</dbReference>
<protein>
    <submittedName>
        <fullName evidence="22">Helicase domino</fullName>
    </submittedName>
</protein>
<keyword evidence="6" id="KW-0547">Nucleotide-binding</keyword>
<dbReference type="InterPro" id="IPR001005">
    <property type="entry name" value="SANT/Myb"/>
</dbReference>
<dbReference type="CTD" id="45655"/>
<dbReference type="InterPro" id="IPR050520">
    <property type="entry name" value="INO80/SWR1_helicase"/>
</dbReference>
<dbReference type="GO" id="GO:0005524">
    <property type="term" value="F:ATP binding"/>
    <property type="evidence" value="ECO:0007669"/>
    <property type="project" value="UniProtKB-KW"/>
</dbReference>
<evidence type="ECO:0000256" key="12">
    <source>
        <dbReference type="ARBA" id="ARBA00023125"/>
    </source>
</evidence>
<dbReference type="GO" id="GO:0003677">
    <property type="term" value="F:DNA binding"/>
    <property type="evidence" value="ECO:0007669"/>
    <property type="project" value="UniProtKB-KW"/>
</dbReference>
<evidence type="ECO:0000256" key="15">
    <source>
        <dbReference type="SAM" id="Coils"/>
    </source>
</evidence>
<dbReference type="GO" id="GO:0000812">
    <property type="term" value="C:Swr1 complex"/>
    <property type="evidence" value="ECO:0007669"/>
    <property type="project" value="TreeGrafter"/>
</dbReference>
<feature type="region of interest" description="Disordered" evidence="16">
    <location>
        <begin position="1"/>
        <end position="27"/>
    </location>
</feature>
<accession>A0A6J2YG82</accession>
<dbReference type="FunFam" id="3.40.50.300:FF:000529">
    <property type="entry name" value="helicase SRCAP isoform X1"/>
    <property type="match status" value="1"/>
</dbReference>
<dbReference type="Pfam" id="PF00176">
    <property type="entry name" value="SNF2-rel_dom"/>
    <property type="match status" value="1"/>
</dbReference>
<feature type="compositionally biased region" description="Low complexity" evidence="16">
    <location>
        <begin position="2055"/>
        <end position="2075"/>
    </location>
</feature>
<dbReference type="InterPro" id="IPR014001">
    <property type="entry name" value="Helicase_ATP-bd"/>
</dbReference>
<dbReference type="InParanoid" id="A0A6J2YG82"/>
<comment type="similarity">
    <text evidence="2">Belongs to the EAF1 family.</text>
</comment>
<feature type="compositionally biased region" description="Basic and acidic residues" evidence="16">
    <location>
        <begin position="593"/>
        <end position="608"/>
    </location>
</feature>
<evidence type="ECO:0000256" key="3">
    <source>
        <dbReference type="ARBA" id="ARBA00009220"/>
    </source>
</evidence>
<evidence type="ECO:0000259" key="20">
    <source>
        <dbReference type="PROSITE" id="PS51204"/>
    </source>
</evidence>
<evidence type="ECO:0000256" key="13">
    <source>
        <dbReference type="ARBA" id="ARBA00023163"/>
    </source>
</evidence>
<feature type="domain" description="Myb-like" evidence="17">
    <location>
        <begin position="1857"/>
        <end position="1919"/>
    </location>
</feature>
<dbReference type="InterPro" id="IPR049730">
    <property type="entry name" value="SNF2/RAD54-like_C"/>
</dbReference>
<dbReference type="CDD" id="cd00167">
    <property type="entry name" value="SANT"/>
    <property type="match status" value="1"/>
</dbReference>
<gene>
    <name evidence="22" type="primary">LOC115886756</name>
</gene>
<dbReference type="Proteomes" id="UP000504635">
    <property type="component" value="Unplaced"/>
</dbReference>
<evidence type="ECO:0000256" key="8">
    <source>
        <dbReference type="ARBA" id="ARBA00022806"/>
    </source>
</evidence>
<evidence type="ECO:0000259" key="19">
    <source>
        <dbReference type="PROSITE" id="PS51194"/>
    </source>
</evidence>
<evidence type="ECO:0000256" key="14">
    <source>
        <dbReference type="ARBA" id="ARBA00023242"/>
    </source>
</evidence>
<evidence type="ECO:0000256" key="6">
    <source>
        <dbReference type="ARBA" id="ARBA00022741"/>
    </source>
</evidence>
<dbReference type="FunFam" id="3.40.50.10810:FF:000005">
    <property type="entry name" value="Photoperiod-independent early flowering 1"/>
    <property type="match status" value="1"/>
</dbReference>